<dbReference type="AlphaFoldDB" id="A0A0F9PJI4"/>
<reference evidence="2" key="1">
    <citation type="journal article" date="2015" name="Nature">
        <title>Complex archaea that bridge the gap between prokaryotes and eukaryotes.</title>
        <authorList>
            <person name="Spang A."/>
            <person name="Saw J.H."/>
            <person name="Jorgensen S.L."/>
            <person name="Zaremba-Niedzwiedzka K."/>
            <person name="Martijn J."/>
            <person name="Lind A.E."/>
            <person name="van Eijk R."/>
            <person name="Schleper C."/>
            <person name="Guy L."/>
            <person name="Ettema T.J."/>
        </authorList>
    </citation>
    <scope>NUCLEOTIDE SEQUENCE</scope>
</reference>
<name>A0A0F9PJI4_9ZZZZ</name>
<proteinExistence type="predicted"/>
<gene>
    <name evidence="2" type="ORF">LCGC14_1208390</name>
</gene>
<organism evidence="2">
    <name type="scientific">marine sediment metagenome</name>
    <dbReference type="NCBI Taxonomy" id="412755"/>
    <lineage>
        <taxon>unclassified sequences</taxon>
        <taxon>metagenomes</taxon>
        <taxon>ecological metagenomes</taxon>
    </lineage>
</organism>
<evidence type="ECO:0000313" key="2">
    <source>
        <dbReference type="EMBL" id="KKM93447.1"/>
    </source>
</evidence>
<feature type="region of interest" description="Disordered" evidence="1">
    <location>
        <begin position="76"/>
        <end position="99"/>
    </location>
</feature>
<comment type="caution">
    <text evidence="2">The sequence shown here is derived from an EMBL/GenBank/DDBJ whole genome shotgun (WGS) entry which is preliminary data.</text>
</comment>
<protein>
    <submittedName>
        <fullName evidence="2">Uncharacterized protein</fullName>
    </submittedName>
</protein>
<evidence type="ECO:0000256" key="1">
    <source>
        <dbReference type="SAM" id="MobiDB-lite"/>
    </source>
</evidence>
<dbReference type="EMBL" id="LAZR01006264">
    <property type="protein sequence ID" value="KKM93447.1"/>
    <property type="molecule type" value="Genomic_DNA"/>
</dbReference>
<sequence>MTTKFKVGDKVRYNRRPARRHRVPDHVEEEYRGRTRTVIGIIHDEPNKRVLYELGEKGGSRIGYVFRSHQLVLVTPKQSRTLGPPKTKRRRRAKVLSGG</sequence>
<accession>A0A0F9PJI4</accession>
<feature type="compositionally biased region" description="Basic residues" evidence="1">
    <location>
        <begin position="86"/>
        <end position="99"/>
    </location>
</feature>